<dbReference type="AlphaFoldDB" id="A0A9D4KV56"/>
<organism evidence="1 2">
    <name type="scientific">Dreissena polymorpha</name>
    <name type="common">Zebra mussel</name>
    <name type="synonym">Mytilus polymorpha</name>
    <dbReference type="NCBI Taxonomy" id="45954"/>
    <lineage>
        <taxon>Eukaryota</taxon>
        <taxon>Metazoa</taxon>
        <taxon>Spiralia</taxon>
        <taxon>Lophotrochozoa</taxon>
        <taxon>Mollusca</taxon>
        <taxon>Bivalvia</taxon>
        <taxon>Autobranchia</taxon>
        <taxon>Heteroconchia</taxon>
        <taxon>Euheterodonta</taxon>
        <taxon>Imparidentia</taxon>
        <taxon>Neoheterodontei</taxon>
        <taxon>Myida</taxon>
        <taxon>Dreissenoidea</taxon>
        <taxon>Dreissenidae</taxon>
        <taxon>Dreissena</taxon>
    </lineage>
</organism>
<evidence type="ECO:0000313" key="1">
    <source>
        <dbReference type="EMBL" id="KAH3846294.1"/>
    </source>
</evidence>
<reference evidence="1" key="1">
    <citation type="journal article" date="2019" name="bioRxiv">
        <title>The Genome of the Zebra Mussel, Dreissena polymorpha: A Resource for Invasive Species Research.</title>
        <authorList>
            <person name="McCartney M.A."/>
            <person name="Auch B."/>
            <person name="Kono T."/>
            <person name="Mallez S."/>
            <person name="Zhang Y."/>
            <person name="Obille A."/>
            <person name="Becker A."/>
            <person name="Abrahante J.E."/>
            <person name="Garbe J."/>
            <person name="Badalamenti J.P."/>
            <person name="Herman A."/>
            <person name="Mangelson H."/>
            <person name="Liachko I."/>
            <person name="Sullivan S."/>
            <person name="Sone E.D."/>
            <person name="Koren S."/>
            <person name="Silverstein K.A.T."/>
            <person name="Beckman K.B."/>
            <person name="Gohl D.M."/>
        </authorList>
    </citation>
    <scope>NUCLEOTIDE SEQUENCE</scope>
    <source>
        <strain evidence="1">Duluth1</strain>
        <tissue evidence="1">Whole animal</tissue>
    </source>
</reference>
<reference evidence="1" key="2">
    <citation type="submission" date="2020-11" db="EMBL/GenBank/DDBJ databases">
        <authorList>
            <person name="McCartney M.A."/>
            <person name="Auch B."/>
            <person name="Kono T."/>
            <person name="Mallez S."/>
            <person name="Becker A."/>
            <person name="Gohl D.M."/>
            <person name="Silverstein K.A.T."/>
            <person name="Koren S."/>
            <person name="Bechman K.B."/>
            <person name="Herman A."/>
            <person name="Abrahante J.E."/>
            <person name="Garbe J."/>
        </authorList>
    </citation>
    <scope>NUCLEOTIDE SEQUENCE</scope>
    <source>
        <strain evidence="1">Duluth1</strain>
        <tissue evidence="1">Whole animal</tissue>
    </source>
</reference>
<comment type="caution">
    <text evidence="1">The sequence shown here is derived from an EMBL/GenBank/DDBJ whole genome shotgun (WGS) entry which is preliminary data.</text>
</comment>
<evidence type="ECO:0000313" key="2">
    <source>
        <dbReference type="Proteomes" id="UP000828390"/>
    </source>
</evidence>
<name>A0A9D4KV56_DREPO</name>
<dbReference type="Proteomes" id="UP000828390">
    <property type="component" value="Unassembled WGS sequence"/>
</dbReference>
<sequence length="62" mass="6890">MILNFSVSYILTSRKFPSAPLDSSFCFAHFVVLTGCSFPVYKCCLLRLSPGSPSFVGYRCLD</sequence>
<keyword evidence="2" id="KW-1185">Reference proteome</keyword>
<dbReference type="EMBL" id="JAIWYP010000003">
    <property type="protein sequence ID" value="KAH3846294.1"/>
    <property type="molecule type" value="Genomic_DNA"/>
</dbReference>
<protein>
    <submittedName>
        <fullName evidence="1">Uncharacterized protein</fullName>
    </submittedName>
</protein>
<gene>
    <name evidence="1" type="ORF">DPMN_088594</name>
</gene>
<accession>A0A9D4KV56</accession>
<proteinExistence type="predicted"/>